<dbReference type="Gene3D" id="3.40.50.2000">
    <property type="entry name" value="Glycogen Phosphorylase B"/>
    <property type="match status" value="2"/>
</dbReference>
<dbReference type="Proteomes" id="UP000176604">
    <property type="component" value="Unassembled WGS sequence"/>
</dbReference>
<feature type="domain" description="Glycosyl transferase family 28 C-terminal" evidence="5">
    <location>
        <begin position="195"/>
        <end position="338"/>
    </location>
</feature>
<dbReference type="InterPro" id="IPR004276">
    <property type="entry name" value="GlycoTrans_28_N"/>
</dbReference>
<evidence type="ECO:0000256" key="3">
    <source>
        <dbReference type="SAM" id="Phobius"/>
    </source>
</evidence>
<dbReference type="Pfam" id="PF03033">
    <property type="entry name" value="Glyco_transf_28"/>
    <property type="match status" value="1"/>
</dbReference>
<evidence type="ECO:0000259" key="4">
    <source>
        <dbReference type="Pfam" id="PF03033"/>
    </source>
</evidence>
<dbReference type="STRING" id="1802397.A3J43_01875"/>
<dbReference type="GO" id="GO:0005975">
    <property type="term" value="P:carbohydrate metabolic process"/>
    <property type="evidence" value="ECO:0007669"/>
    <property type="project" value="InterPro"/>
</dbReference>
<dbReference type="InterPro" id="IPR007235">
    <property type="entry name" value="Glyco_trans_28_C"/>
</dbReference>
<reference evidence="6 7" key="1">
    <citation type="journal article" date="2016" name="Nat. Commun.">
        <title>Thousands of microbial genomes shed light on interconnected biogeochemical processes in an aquifer system.</title>
        <authorList>
            <person name="Anantharaman K."/>
            <person name="Brown C.T."/>
            <person name="Hug L.A."/>
            <person name="Sharon I."/>
            <person name="Castelle C.J."/>
            <person name="Probst A.J."/>
            <person name="Thomas B.C."/>
            <person name="Singh A."/>
            <person name="Wilkins M.J."/>
            <person name="Karaoz U."/>
            <person name="Brodie E.L."/>
            <person name="Williams K.H."/>
            <person name="Hubbard S.S."/>
            <person name="Banfield J.F."/>
        </authorList>
    </citation>
    <scope>NUCLEOTIDE SEQUENCE [LARGE SCALE GENOMIC DNA]</scope>
</reference>
<dbReference type="AlphaFoldDB" id="A0A1F7ULJ5"/>
<dbReference type="Pfam" id="PF04101">
    <property type="entry name" value="Glyco_tran_28_C"/>
    <property type="match status" value="1"/>
</dbReference>
<evidence type="ECO:0000259" key="5">
    <source>
        <dbReference type="Pfam" id="PF04101"/>
    </source>
</evidence>
<evidence type="ECO:0000256" key="1">
    <source>
        <dbReference type="ARBA" id="ARBA00022676"/>
    </source>
</evidence>
<keyword evidence="1" id="KW-0328">Glycosyltransferase</keyword>
<name>A0A1F7ULJ5_9BACT</name>
<evidence type="ECO:0008006" key="8">
    <source>
        <dbReference type="Google" id="ProtNLM"/>
    </source>
</evidence>
<keyword evidence="3" id="KW-1133">Transmembrane helix</keyword>
<sequence length="361" mass="39062">MIMSRPRPLVFSGGGTMGSVVPLIALVERVRRASPQIPLWWIGTWRGVERAPVTRVMAYLPLCNGKFRRYASLRTLADPFLVVIGFFQSLALLFWLRPRAVVSAGAFVAVPLHWAAWVLRIPSLAIRLDATVGLAHRLIRACVTRACTVLPSRTSTQDARVAFPVRDAIRAASARTDTHRREAKARFGLDQGKPTLLAMGGGTGAVALNRAVRQIAKSLASYCTIIHLTGARDEAGAHDTPGYCTRTFLDDELARAYTAADLVVGRAGMGTIAECACMRLPMIVVPIPGSAQEMNAGYLRARDAAVVIAQRTGFADELCTSILRLLAHNDERASRAARLADAVPTDDGAAVWRELSLLVSL</sequence>
<dbReference type="CDD" id="cd03785">
    <property type="entry name" value="GT28_MurG"/>
    <property type="match status" value="1"/>
</dbReference>
<dbReference type="PANTHER" id="PTHR21015:SF22">
    <property type="entry name" value="GLYCOSYLTRANSFERASE"/>
    <property type="match status" value="1"/>
</dbReference>
<feature type="transmembrane region" description="Helical" evidence="3">
    <location>
        <begin position="76"/>
        <end position="95"/>
    </location>
</feature>
<proteinExistence type="predicted"/>
<protein>
    <recommendedName>
        <fullName evidence="8">Undecaprenyldiphospho-muramoylpentapeptide beta-N-acetylglucosaminyltransferase</fullName>
    </recommendedName>
</protein>
<dbReference type="GO" id="GO:1901137">
    <property type="term" value="P:carbohydrate derivative biosynthetic process"/>
    <property type="evidence" value="ECO:0007669"/>
    <property type="project" value="UniProtKB-ARBA"/>
</dbReference>
<dbReference type="GO" id="GO:0016758">
    <property type="term" value="F:hexosyltransferase activity"/>
    <property type="evidence" value="ECO:0007669"/>
    <property type="project" value="InterPro"/>
</dbReference>
<accession>A0A1F7ULJ5</accession>
<keyword evidence="2" id="KW-0808">Transferase</keyword>
<evidence type="ECO:0000313" key="6">
    <source>
        <dbReference type="EMBL" id="OGL79153.1"/>
    </source>
</evidence>
<dbReference type="PANTHER" id="PTHR21015">
    <property type="entry name" value="UDP-N-ACETYLGLUCOSAMINE--N-ACETYLMURAMYL-(PENTAPEPTIDE) PYROPHOSPHORYL-UNDECAPRENOL N-ACETYLGLUCOSAMINE TRANSFERASE 1"/>
    <property type="match status" value="1"/>
</dbReference>
<organism evidence="6 7">
    <name type="scientific">Candidatus Uhrbacteria bacterium RIFCSPHIGHO2_12_FULL_54_23</name>
    <dbReference type="NCBI Taxonomy" id="1802397"/>
    <lineage>
        <taxon>Bacteria</taxon>
        <taxon>Candidatus Uhriibacteriota</taxon>
    </lineage>
</organism>
<comment type="caution">
    <text evidence="6">The sequence shown here is derived from an EMBL/GenBank/DDBJ whole genome shotgun (WGS) entry which is preliminary data.</text>
</comment>
<feature type="domain" description="Glycosyltransferase family 28 N-terminal" evidence="4">
    <location>
        <begin position="10"/>
        <end position="134"/>
    </location>
</feature>
<dbReference type="EMBL" id="MGEF01000017">
    <property type="protein sequence ID" value="OGL79153.1"/>
    <property type="molecule type" value="Genomic_DNA"/>
</dbReference>
<evidence type="ECO:0000313" key="7">
    <source>
        <dbReference type="Proteomes" id="UP000176604"/>
    </source>
</evidence>
<evidence type="ECO:0000256" key="2">
    <source>
        <dbReference type="ARBA" id="ARBA00022679"/>
    </source>
</evidence>
<feature type="transmembrane region" description="Helical" evidence="3">
    <location>
        <begin position="101"/>
        <end position="119"/>
    </location>
</feature>
<keyword evidence="3" id="KW-0472">Membrane</keyword>
<dbReference type="SUPFAM" id="SSF53756">
    <property type="entry name" value="UDP-Glycosyltransferase/glycogen phosphorylase"/>
    <property type="match status" value="1"/>
</dbReference>
<keyword evidence="3" id="KW-0812">Transmembrane</keyword>
<gene>
    <name evidence="6" type="ORF">A3J43_01875</name>
</gene>